<dbReference type="GO" id="GO:0030527">
    <property type="term" value="F:structural constituent of chromatin"/>
    <property type="evidence" value="ECO:0007669"/>
    <property type="project" value="InterPro"/>
</dbReference>
<dbReference type="InterPro" id="IPR011990">
    <property type="entry name" value="TPR-like_helical_dom_sf"/>
</dbReference>
<dbReference type="EnsemblMetazoa" id="AALB010372-RA">
    <property type="protein sequence ID" value="AALB010372-PA"/>
    <property type="gene ID" value="AALB010372"/>
</dbReference>
<evidence type="ECO:0000256" key="5">
    <source>
        <dbReference type="ARBA" id="ARBA00022771"/>
    </source>
</evidence>
<keyword evidence="10" id="KW-1185">Reference proteome</keyword>
<dbReference type="GO" id="GO:0008270">
    <property type="term" value="F:zinc ion binding"/>
    <property type="evidence" value="ECO:0007669"/>
    <property type="project" value="UniProtKB-KW"/>
</dbReference>
<dbReference type="InterPro" id="IPR032454">
    <property type="entry name" value="Histone_H2A_C"/>
</dbReference>
<dbReference type="Gene3D" id="6.10.140.2220">
    <property type="match status" value="1"/>
</dbReference>
<dbReference type="Gene3D" id="2.170.270.10">
    <property type="entry name" value="SET domain"/>
    <property type="match status" value="1"/>
</dbReference>
<evidence type="ECO:0000256" key="7">
    <source>
        <dbReference type="ARBA" id="ARBA00023269"/>
    </source>
</evidence>
<dbReference type="Pfam" id="PF01753">
    <property type="entry name" value="zf-MYND"/>
    <property type="match status" value="1"/>
</dbReference>
<dbReference type="SUPFAM" id="SSF82199">
    <property type="entry name" value="SET domain"/>
    <property type="match status" value="1"/>
</dbReference>
<dbReference type="GO" id="GO:0000786">
    <property type="term" value="C:nucleosome"/>
    <property type="evidence" value="ECO:0007669"/>
    <property type="project" value="UniProtKB-KW"/>
</dbReference>
<reference evidence="9" key="2">
    <citation type="submission" date="2022-08" db="UniProtKB">
        <authorList>
            <consortium name="EnsemblMetazoa"/>
        </authorList>
    </citation>
    <scope>IDENTIFICATION</scope>
    <source>
        <strain evidence="9">STECLA/ALBI9_A</strain>
    </source>
</reference>
<dbReference type="PANTHER" id="PTHR47111:SF1">
    <property type="entry name" value="SET AND MYND DOMAIN-CONTAINING PROTEIN 4"/>
    <property type="match status" value="1"/>
</dbReference>
<dbReference type="InterPro" id="IPR046341">
    <property type="entry name" value="SET_dom_sf"/>
</dbReference>
<dbReference type="InterPro" id="IPR002893">
    <property type="entry name" value="Znf_MYND"/>
</dbReference>
<dbReference type="Pfam" id="PF00856">
    <property type="entry name" value="SET"/>
    <property type="match status" value="1"/>
</dbReference>
<keyword evidence="6" id="KW-0862">Zinc</keyword>
<evidence type="ECO:0000256" key="4">
    <source>
        <dbReference type="ARBA" id="ARBA00022723"/>
    </source>
</evidence>
<feature type="compositionally biased region" description="Basic and acidic residues" evidence="8">
    <location>
        <begin position="235"/>
        <end position="244"/>
    </location>
</feature>
<dbReference type="Gene3D" id="1.10.20.10">
    <property type="entry name" value="Histone, subunit A"/>
    <property type="match status" value="1"/>
</dbReference>
<evidence type="ECO:0000256" key="8">
    <source>
        <dbReference type="SAM" id="MobiDB-lite"/>
    </source>
</evidence>
<dbReference type="Gene3D" id="1.10.220.160">
    <property type="match status" value="1"/>
</dbReference>
<dbReference type="GO" id="GO:0008757">
    <property type="term" value="F:S-adenosylmethionine-dependent methyltransferase activity"/>
    <property type="evidence" value="ECO:0007669"/>
    <property type="project" value="UniProtKB-ARBA"/>
</dbReference>
<keyword evidence="7" id="KW-0544">Nucleosome core</keyword>
<dbReference type="GO" id="GO:0046982">
    <property type="term" value="F:protein heterodimerization activity"/>
    <property type="evidence" value="ECO:0007669"/>
    <property type="project" value="InterPro"/>
</dbReference>
<evidence type="ECO:0000256" key="1">
    <source>
        <dbReference type="ARBA" id="ARBA00004286"/>
    </source>
</evidence>
<dbReference type="GO" id="GO:0008276">
    <property type="term" value="F:protein methyltransferase activity"/>
    <property type="evidence" value="ECO:0007669"/>
    <property type="project" value="UniProtKB-ARBA"/>
</dbReference>
<dbReference type="VEuPathDB" id="VectorBase:AALB017708"/>
<dbReference type="PRINTS" id="PR00620">
    <property type="entry name" value="HISTONEH2A"/>
</dbReference>
<protein>
    <submittedName>
        <fullName evidence="9">Uncharacterized protein</fullName>
    </submittedName>
</protein>
<dbReference type="Proteomes" id="UP000069272">
    <property type="component" value="Chromosome 3R"/>
</dbReference>
<keyword evidence="3" id="KW-1017">Isopeptide bond</keyword>
<evidence type="ECO:0000256" key="3">
    <source>
        <dbReference type="ARBA" id="ARBA00022499"/>
    </source>
</evidence>
<dbReference type="InterPro" id="IPR009072">
    <property type="entry name" value="Histone-fold"/>
</dbReference>
<dbReference type="InterPro" id="IPR002119">
    <property type="entry name" value="Histone_H2A"/>
</dbReference>
<proteinExistence type="predicted"/>
<dbReference type="InterPro" id="IPR007125">
    <property type="entry name" value="H2A/H2B/H3"/>
</dbReference>
<dbReference type="SUPFAM" id="SSF47113">
    <property type="entry name" value="Histone-fold"/>
    <property type="match status" value="1"/>
</dbReference>
<dbReference type="CDD" id="cd00074">
    <property type="entry name" value="HFD_H2A"/>
    <property type="match status" value="1"/>
</dbReference>
<evidence type="ECO:0000313" key="10">
    <source>
        <dbReference type="Proteomes" id="UP000069272"/>
    </source>
</evidence>
<dbReference type="Pfam" id="PF16211">
    <property type="entry name" value="Histone_H2A_C"/>
    <property type="match status" value="1"/>
</dbReference>
<dbReference type="SUPFAM" id="SSF48452">
    <property type="entry name" value="TPR-like"/>
    <property type="match status" value="1"/>
</dbReference>
<evidence type="ECO:0000313" key="9">
    <source>
        <dbReference type="EnsemblMetazoa" id="AALB010372-PA"/>
    </source>
</evidence>
<comment type="subcellular location">
    <subcellularLocation>
        <location evidence="1">Chromosome</location>
    </subcellularLocation>
</comment>
<dbReference type="Pfam" id="PF00125">
    <property type="entry name" value="Histone"/>
    <property type="match status" value="1"/>
</dbReference>
<reference evidence="9 10" key="1">
    <citation type="journal article" date="2017" name="G3 (Bethesda)">
        <title>The Physical Genome Mapping of Anopheles albimanus Corrected Scaffold Misassemblies and Identified Interarm Rearrangements in Genus Anopheles.</title>
        <authorList>
            <person name="Artemov G.N."/>
            <person name="Peery A.N."/>
            <person name="Jiang X."/>
            <person name="Tu Z."/>
            <person name="Stegniy V.N."/>
            <person name="Sharakhova M.V."/>
            <person name="Sharakhov I.V."/>
        </authorList>
    </citation>
    <scope>NUCLEOTIDE SEQUENCE [LARGE SCALE GENOMIC DNA]</scope>
    <source>
        <strain evidence="9 10">ALBI9_A</strain>
    </source>
</reference>
<evidence type="ECO:0000256" key="2">
    <source>
        <dbReference type="ARBA" id="ARBA00022454"/>
    </source>
</evidence>
<keyword evidence="4" id="KW-0479">Metal-binding</keyword>
<sequence>MTKSPVLEYLVAEVAELAGNAARDNRKSRITPRHIQLAVRNDEELSVLMKDITFSEGGVIPNIHSMLLPRKTGAGAATNWKNSATKMLRPEVVKQLACPSVGLATSWTIKCKNVPCESLQEVRASFRRELWPFAKGKIAKSDTKARSLREQGNEAYKNAPNESANALQLYNQAICMAEDESEELGFCYANRSAVYFNRKLYRESLQNIELARRYHYPEHLHRKLTEREERCRKALEKAGEKESPEVTPGTSHSHCSLKPCLEMSADKCSIRTSRDLSVGEKVLLERPFVLVLEAEVAYTRCDYCGAGHDYNLRPCKHCTAVMYCSEECQEQALQRYHQFECEIIDDLQLLYRGPKATRVLQVALRLFWLGILLYLEAPEQFVKRLETPAELAKFRDPFALEPSDYLLHLLASFSEEEYYDEMAMTGKCVSQFLTILTYVVAVEENESLSQRLVGLPGTEKLHHLLYQLIYHSSKLGDYNLPDATGYYPFTRLLSHSCAPNSERIKHDLQTIIVVKRPIAKHQPITIAYSDKLTTERMIKSKRQESCQKEHRIKECVCEGCQADYPLLEKIEKDEALHTELQTIRNSTSEEQRKAGLADFLQRHDGVFPKRELYEAWTLYRPFVTNDL</sequence>
<dbReference type="VEuPathDB" id="VectorBase:AALB20_036365"/>
<keyword evidence="5" id="KW-0863">Zinc-finger</keyword>
<evidence type="ECO:0000256" key="6">
    <source>
        <dbReference type="ARBA" id="ARBA00022833"/>
    </source>
</evidence>
<name>A0A182FUY7_ANOAL</name>
<dbReference type="VEuPathDB" id="VectorBase:AALB017707"/>
<dbReference type="SUPFAM" id="SSF144232">
    <property type="entry name" value="HIT/MYND zinc finger-like"/>
    <property type="match status" value="1"/>
</dbReference>
<keyword evidence="2" id="KW-0158">Chromosome</keyword>
<dbReference type="GO" id="GO:0008170">
    <property type="term" value="F:N-methyltransferase activity"/>
    <property type="evidence" value="ECO:0007669"/>
    <property type="project" value="UniProtKB-ARBA"/>
</dbReference>
<organism evidence="9 10">
    <name type="scientific">Anopheles albimanus</name>
    <name type="common">New world malaria mosquito</name>
    <dbReference type="NCBI Taxonomy" id="7167"/>
    <lineage>
        <taxon>Eukaryota</taxon>
        <taxon>Metazoa</taxon>
        <taxon>Ecdysozoa</taxon>
        <taxon>Arthropoda</taxon>
        <taxon>Hexapoda</taxon>
        <taxon>Insecta</taxon>
        <taxon>Pterygota</taxon>
        <taxon>Neoptera</taxon>
        <taxon>Endopterygota</taxon>
        <taxon>Diptera</taxon>
        <taxon>Nematocera</taxon>
        <taxon>Culicoidea</taxon>
        <taxon>Culicidae</taxon>
        <taxon>Anophelinae</taxon>
        <taxon>Anopheles</taxon>
    </lineage>
</organism>
<dbReference type="PANTHER" id="PTHR47111">
    <property type="entry name" value="BCDNA.LD29892"/>
    <property type="match status" value="1"/>
</dbReference>
<dbReference type="Gene3D" id="1.25.40.10">
    <property type="entry name" value="Tetratricopeptide repeat domain"/>
    <property type="match status" value="1"/>
</dbReference>
<dbReference type="PROSITE" id="PS01360">
    <property type="entry name" value="ZF_MYND_1"/>
    <property type="match status" value="1"/>
</dbReference>
<dbReference type="PROSITE" id="PS50865">
    <property type="entry name" value="ZF_MYND_2"/>
    <property type="match status" value="1"/>
</dbReference>
<dbReference type="GO" id="GO:0003677">
    <property type="term" value="F:DNA binding"/>
    <property type="evidence" value="ECO:0007669"/>
    <property type="project" value="InterPro"/>
</dbReference>
<feature type="region of interest" description="Disordered" evidence="8">
    <location>
        <begin position="235"/>
        <end position="254"/>
    </location>
</feature>
<dbReference type="SMART" id="SM00414">
    <property type="entry name" value="H2A"/>
    <property type="match status" value="1"/>
</dbReference>
<dbReference type="AlphaFoldDB" id="A0A182FUY7"/>
<keyword evidence="7" id="KW-0238">DNA-binding</keyword>
<dbReference type="VEuPathDB" id="VectorBase:AALB20_035125"/>
<accession>A0A182FUY7</accession>
<dbReference type="STRING" id="7167.A0A182FUY7"/>
<dbReference type="InterPro" id="IPR001214">
    <property type="entry name" value="SET_dom"/>
</dbReference>